<name>S9TFW8_9TRYP</name>
<proteinExistence type="predicted"/>
<dbReference type="AlphaFoldDB" id="S9TFW8"/>
<keyword evidence="1" id="KW-0472">Membrane</keyword>
<feature type="transmembrane region" description="Helical" evidence="1">
    <location>
        <begin position="80"/>
        <end position="105"/>
    </location>
</feature>
<evidence type="ECO:0008006" key="4">
    <source>
        <dbReference type="Google" id="ProtNLM"/>
    </source>
</evidence>
<accession>S9TFW8</accession>
<keyword evidence="1" id="KW-1133">Transmembrane helix</keyword>
<dbReference type="Proteomes" id="UP000015354">
    <property type="component" value="Unassembled WGS sequence"/>
</dbReference>
<protein>
    <recommendedName>
        <fullName evidence="4">EGF-like domain-containing protein</fullName>
    </recommendedName>
</protein>
<reference evidence="2 3" key="1">
    <citation type="journal article" date="2013" name="PLoS ONE">
        <title>Predicting the Proteins of Angomonas deanei, Strigomonas culicis and Their Respective Endosymbionts Reveals New Aspects of the Trypanosomatidae Family.</title>
        <authorList>
            <person name="Motta M.C."/>
            <person name="Martins A.C."/>
            <person name="de Souza S.S."/>
            <person name="Catta-Preta C.M."/>
            <person name="Silva R."/>
            <person name="Klein C.C."/>
            <person name="de Almeida L.G."/>
            <person name="de Lima Cunha O."/>
            <person name="Ciapina L.P."/>
            <person name="Brocchi M."/>
            <person name="Colabardini A.C."/>
            <person name="de Araujo Lima B."/>
            <person name="Machado C.R."/>
            <person name="de Almeida Soares C.M."/>
            <person name="Probst C.M."/>
            <person name="de Menezes C.B."/>
            <person name="Thompson C.E."/>
            <person name="Bartholomeu D.C."/>
            <person name="Gradia D.F."/>
            <person name="Pavoni D.P."/>
            <person name="Grisard E.C."/>
            <person name="Fantinatti-Garboggini F."/>
            <person name="Marchini F.K."/>
            <person name="Rodrigues-Luiz G.F."/>
            <person name="Wagner G."/>
            <person name="Goldman G.H."/>
            <person name="Fietto J.L."/>
            <person name="Elias M.C."/>
            <person name="Goldman M.H."/>
            <person name="Sagot M.F."/>
            <person name="Pereira M."/>
            <person name="Stoco P.H."/>
            <person name="de Mendonca-Neto R.P."/>
            <person name="Teixeira S.M."/>
            <person name="Maciel T.E."/>
            <person name="de Oliveira Mendes T.A."/>
            <person name="Urmenyi T.P."/>
            <person name="de Souza W."/>
            <person name="Schenkman S."/>
            <person name="de Vasconcelos A.T."/>
        </authorList>
    </citation>
    <scope>NUCLEOTIDE SEQUENCE [LARGE SCALE GENOMIC DNA]</scope>
</reference>
<gene>
    <name evidence="2" type="ORF">STCU_12220</name>
</gene>
<keyword evidence="3" id="KW-1185">Reference proteome</keyword>
<evidence type="ECO:0000313" key="2">
    <source>
        <dbReference type="EMBL" id="EPY15233.1"/>
    </source>
</evidence>
<sequence>MVMKVAPGTGAAEVVGPPASALCARPGWSSTSWQELDGWTRAQCNCASGTYGPYCMPIPHTISSYVHYTPRHTLRRTLSISLVAVGVAFALVLSFGLLCCSLGAATAERSSNNPIWFLSRKGTSVCTVAANWAPSLCLCTAGRTHEFPCRFTAIVRSLCFRSITPSAP</sequence>
<evidence type="ECO:0000256" key="1">
    <source>
        <dbReference type="SAM" id="Phobius"/>
    </source>
</evidence>
<dbReference type="EMBL" id="ATMH01012374">
    <property type="protein sequence ID" value="EPY15233.1"/>
    <property type="molecule type" value="Genomic_DNA"/>
</dbReference>
<keyword evidence="1" id="KW-0812">Transmembrane</keyword>
<comment type="caution">
    <text evidence="2">The sequence shown here is derived from an EMBL/GenBank/DDBJ whole genome shotgun (WGS) entry which is preliminary data.</text>
</comment>
<organism evidence="2 3">
    <name type="scientific">Strigomonas culicis</name>
    <dbReference type="NCBI Taxonomy" id="28005"/>
    <lineage>
        <taxon>Eukaryota</taxon>
        <taxon>Discoba</taxon>
        <taxon>Euglenozoa</taxon>
        <taxon>Kinetoplastea</taxon>
        <taxon>Metakinetoplastina</taxon>
        <taxon>Trypanosomatida</taxon>
        <taxon>Trypanosomatidae</taxon>
        <taxon>Strigomonadinae</taxon>
        <taxon>Strigomonas</taxon>
    </lineage>
</organism>
<evidence type="ECO:0000313" key="3">
    <source>
        <dbReference type="Proteomes" id="UP000015354"/>
    </source>
</evidence>